<dbReference type="EMBL" id="FOOK01000052">
    <property type="protein sequence ID" value="SFG58149.1"/>
    <property type="molecule type" value="Genomic_DNA"/>
</dbReference>
<accession>A0A1I2T1X8</accession>
<evidence type="ECO:0000313" key="3">
    <source>
        <dbReference type="Proteomes" id="UP000198661"/>
    </source>
</evidence>
<sequence>MKERIKGIVRSGLGYKRALSNKKGSPTMEYIIIIAVGALFAGILYNVFSGENASSIQSKIKTFVEKQVDGAINSGGDSGSDQNKKDDN</sequence>
<feature type="transmembrane region" description="Helical" evidence="1">
    <location>
        <begin position="30"/>
        <end position="48"/>
    </location>
</feature>
<dbReference type="AlphaFoldDB" id="A0A1I2T1X8"/>
<name>A0A1I2T1X8_9BACL</name>
<gene>
    <name evidence="2" type="ORF">SAMN04488025_1526</name>
</gene>
<dbReference type="STRING" id="201973.SAMN04488025_1526"/>
<evidence type="ECO:0000256" key="1">
    <source>
        <dbReference type="SAM" id="Phobius"/>
    </source>
</evidence>
<keyword evidence="1" id="KW-0812">Transmembrane</keyword>
<keyword evidence="1" id="KW-0472">Membrane</keyword>
<organism evidence="2 3">
    <name type="scientific">Planifilum fulgidum</name>
    <dbReference type="NCBI Taxonomy" id="201973"/>
    <lineage>
        <taxon>Bacteria</taxon>
        <taxon>Bacillati</taxon>
        <taxon>Bacillota</taxon>
        <taxon>Bacilli</taxon>
        <taxon>Bacillales</taxon>
        <taxon>Thermoactinomycetaceae</taxon>
        <taxon>Planifilum</taxon>
    </lineage>
</organism>
<keyword evidence="1" id="KW-1133">Transmembrane helix</keyword>
<protein>
    <recommendedName>
        <fullName evidence="4">Class III signal peptide</fullName>
    </recommendedName>
</protein>
<reference evidence="2 3" key="1">
    <citation type="submission" date="2016-10" db="EMBL/GenBank/DDBJ databases">
        <authorList>
            <person name="de Groot N.N."/>
        </authorList>
    </citation>
    <scope>NUCLEOTIDE SEQUENCE [LARGE SCALE GENOMIC DNA]</scope>
    <source>
        <strain evidence="2 3">DSM 44945</strain>
    </source>
</reference>
<evidence type="ECO:0000313" key="2">
    <source>
        <dbReference type="EMBL" id="SFG58149.1"/>
    </source>
</evidence>
<evidence type="ECO:0008006" key="4">
    <source>
        <dbReference type="Google" id="ProtNLM"/>
    </source>
</evidence>
<keyword evidence="3" id="KW-1185">Reference proteome</keyword>
<dbReference type="RefSeq" id="WP_092041761.1">
    <property type="nucleotide sequence ID" value="NZ_FOOK01000052.1"/>
</dbReference>
<dbReference type="Proteomes" id="UP000198661">
    <property type="component" value="Unassembled WGS sequence"/>
</dbReference>
<dbReference type="OrthoDB" id="2991710at2"/>
<proteinExistence type="predicted"/>